<organism evidence="3 4">
    <name type="scientific">Alteromonas australica</name>
    <dbReference type="NCBI Taxonomy" id="589873"/>
    <lineage>
        <taxon>Bacteria</taxon>
        <taxon>Pseudomonadati</taxon>
        <taxon>Pseudomonadota</taxon>
        <taxon>Gammaproteobacteria</taxon>
        <taxon>Alteromonadales</taxon>
        <taxon>Alteromonadaceae</taxon>
        <taxon>Alteromonas/Salinimonas group</taxon>
        <taxon>Alteromonas</taxon>
    </lineage>
</organism>
<dbReference type="AlphaFoldDB" id="A0A350P384"/>
<reference evidence="3 4" key="1">
    <citation type="journal article" date="2018" name="Nat. Biotechnol.">
        <title>A standardized bacterial taxonomy based on genome phylogeny substantially revises the tree of life.</title>
        <authorList>
            <person name="Parks D.H."/>
            <person name="Chuvochina M."/>
            <person name="Waite D.W."/>
            <person name="Rinke C."/>
            <person name="Skarshewski A."/>
            <person name="Chaumeil P.A."/>
            <person name="Hugenholtz P."/>
        </authorList>
    </citation>
    <scope>NUCLEOTIDE SEQUENCE [LARGE SCALE GENOMIC DNA]</scope>
    <source>
        <strain evidence="3">UBA11978</strain>
    </source>
</reference>
<evidence type="ECO:0000256" key="1">
    <source>
        <dbReference type="ARBA" id="ARBA00023125"/>
    </source>
</evidence>
<dbReference type="PROSITE" id="PS50943">
    <property type="entry name" value="HTH_CROC1"/>
    <property type="match status" value="1"/>
</dbReference>
<name>A0A350P384_9ALTE</name>
<feature type="non-terminal residue" evidence="3">
    <location>
        <position position="76"/>
    </location>
</feature>
<proteinExistence type="predicted"/>
<dbReference type="InterPro" id="IPR013430">
    <property type="entry name" value="Toxin_antidote_HigA"/>
</dbReference>
<dbReference type="EMBL" id="DNAN01000292">
    <property type="protein sequence ID" value="HAW75751.1"/>
    <property type="molecule type" value="Genomic_DNA"/>
</dbReference>
<dbReference type="InterPro" id="IPR001387">
    <property type="entry name" value="Cro/C1-type_HTH"/>
</dbReference>
<dbReference type="Gene3D" id="1.10.260.40">
    <property type="entry name" value="lambda repressor-like DNA-binding domains"/>
    <property type="match status" value="1"/>
</dbReference>
<protein>
    <submittedName>
        <fullName evidence="3">Addiction module antidote protein, HigA family</fullName>
    </submittedName>
</protein>
<dbReference type="Proteomes" id="UP000263517">
    <property type="component" value="Unassembled WGS sequence"/>
</dbReference>
<dbReference type="Pfam" id="PF01381">
    <property type="entry name" value="HTH_3"/>
    <property type="match status" value="1"/>
</dbReference>
<evidence type="ECO:0000259" key="2">
    <source>
        <dbReference type="PROSITE" id="PS50943"/>
    </source>
</evidence>
<dbReference type="InterPro" id="IPR010982">
    <property type="entry name" value="Lambda_DNA-bd_dom_sf"/>
</dbReference>
<sequence length="76" mass="8434">MMHNPVHPGEILREDVFGELNVSVTDAADHLGISRVQLSRILNKRSAISPELAIRLEKAGVSTARQWLALQANYDL</sequence>
<dbReference type="CDD" id="cd00093">
    <property type="entry name" value="HTH_XRE"/>
    <property type="match status" value="1"/>
</dbReference>
<gene>
    <name evidence="3" type="primary">higA</name>
    <name evidence="3" type="ORF">DCW74_08455</name>
</gene>
<evidence type="ECO:0000313" key="4">
    <source>
        <dbReference type="Proteomes" id="UP000263517"/>
    </source>
</evidence>
<dbReference type="NCBIfam" id="TIGR02607">
    <property type="entry name" value="antidote_HigA"/>
    <property type="match status" value="1"/>
</dbReference>
<dbReference type="PANTHER" id="PTHR36924:SF1">
    <property type="entry name" value="ANTITOXIN HIGA-1"/>
    <property type="match status" value="1"/>
</dbReference>
<accession>A0A350P384</accession>
<dbReference type="SUPFAM" id="SSF47413">
    <property type="entry name" value="lambda repressor-like DNA-binding domains"/>
    <property type="match status" value="1"/>
</dbReference>
<dbReference type="GO" id="GO:0003677">
    <property type="term" value="F:DNA binding"/>
    <property type="evidence" value="ECO:0007669"/>
    <property type="project" value="UniProtKB-KW"/>
</dbReference>
<evidence type="ECO:0000313" key="3">
    <source>
        <dbReference type="EMBL" id="HAW75751.1"/>
    </source>
</evidence>
<feature type="domain" description="HTH cro/C1-type" evidence="2">
    <location>
        <begin position="19"/>
        <end position="66"/>
    </location>
</feature>
<keyword evidence="1" id="KW-0238">DNA-binding</keyword>
<dbReference type="PANTHER" id="PTHR36924">
    <property type="entry name" value="ANTITOXIN HIGA-1"/>
    <property type="match status" value="1"/>
</dbReference>
<comment type="caution">
    <text evidence="3">The sequence shown here is derived from an EMBL/GenBank/DDBJ whole genome shotgun (WGS) entry which is preliminary data.</text>
</comment>